<proteinExistence type="predicted"/>
<sequence length="31" mass="3407">MYPDPQGRRDPAPLVQAQPPPQCGGRSWVTT</sequence>
<accession>A0A8S5V992</accession>
<evidence type="ECO:0000313" key="2">
    <source>
        <dbReference type="EMBL" id="DAG03167.1"/>
    </source>
</evidence>
<organism evidence="2">
    <name type="scientific">Caudovirales sp. ctCpR1</name>
    <dbReference type="NCBI Taxonomy" id="2825760"/>
    <lineage>
        <taxon>Viruses</taxon>
        <taxon>Duplodnaviria</taxon>
        <taxon>Heunggongvirae</taxon>
        <taxon>Uroviricota</taxon>
        <taxon>Caudoviricetes</taxon>
    </lineage>
</organism>
<feature type="compositionally biased region" description="Basic and acidic residues" evidence="1">
    <location>
        <begin position="1"/>
        <end position="11"/>
    </location>
</feature>
<feature type="region of interest" description="Disordered" evidence="1">
    <location>
        <begin position="1"/>
        <end position="31"/>
    </location>
</feature>
<name>A0A8S5V992_9CAUD</name>
<protein>
    <submittedName>
        <fullName evidence="2">Uncharacterized protein</fullName>
    </submittedName>
</protein>
<dbReference type="EMBL" id="BK016224">
    <property type="protein sequence ID" value="DAG03167.1"/>
    <property type="molecule type" value="Genomic_DNA"/>
</dbReference>
<reference evidence="2" key="1">
    <citation type="journal article" date="2021" name="Proc. Natl. Acad. Sci. U.S.A.">
        <title>A Catalog of Tens of Thousands of Viruses from Human Metagenomes Reveals Hidden Associations with Chronic Diseases.</title>
        <authorList>
            <person name="Tisza M.J."/>
            <person name="Buck C.B."/>
        </authorList>
    </citation>
    <scope>NUCLEOTIDE SEQUENCE</scope>
    <source>
        <strain evidence="2">CtCpR1</strain>
    </source>
</reference>
<evidence type="ECO:0000256" key="1">
    <source>
        <dbReference type="SAM" id="MobiDB-lite"/>
    </source>
</evidence>